<dbReference type="EMBL" id="LR796815">
    <property type="protein sequence ID" value="CAB4167491.1"/>
    <property type="molecule type" value="Genomic_DNA"/>
</dbReference>
<name>A0A6J5T835_9CAUD</name>
<sequence length="227" mass="23121">MALIVTRVTNPTGGGTAKGSALTSVELDANFNNINDNKAELVSPSFTTPILGTPTSGTLTNCTGLPAASITGILSVSHGGTALSTYASGDIIYASAANTLSALAKGSNTQLLTLVGGFPTWTNAPPSGASVVNDTTTATNRYPLFSSVTTTAPTTIYTSDAKYLYKPSTGELQAHTLTASNGFFNCPQAQVDDYTIAEGNSSMSIGPLTIATGKVVTISTGGRWIIV</sequence>
<dbReference type="EMBL" id="LR797534">
    <property type="protein sequence ID" value="CAB4223024.1"/>
    <property type="molecule type" value="Genomic_DNA"/>
</dbReference>
<accession>A0A6J5T835</accession>
<gene>
    <name evidence="4" type="ORF">UFOVP1666_67</name>
    <name evidence="1" type="ORF">UFOVP867_22</name>
    <name evidence="2" type="ORF">UFOVP913_176</name>
    <name evidence="3" type="ORF">UFOVP993_32</name>
</gene>
<protein>
    <submittedName>
        <fullName evidence="4">Uncharacterized protein</fullName>
    </submittedName>
</protein>
<proteinExistence type="predicted"/>
<evidence type="ECO:0000313" key="3">
    <source>
        <dbReference type="EMBL" id="CAB4176475.1"/>
    </source>
</evidence>
<reference evidence="4" key="1">
    <citation type="submission" date="2020-05" db="EMBL/GenBank/DDBJ databases">
        <authorList>
            <person name="Chiriac C."/>
            <person name="Salcher M."/>
            <person name="Ghai R."/>
            <person name="Kavagutti S V."/>
        </authorList>
    </citation>
    <scope>NUCLEOTIDE SEQUENCE</scope>
</reference>
<dbReference type="EMBL" id="LR796944">
    <property type="protein sequence ID" value="CAB4176475.1"/>
    <property type="molecule type" value="Genomic_DNA"/>
</dbReference>
<organism evidence="4">
    <name type="scientific">uncultured Caudovirales phage</name>
    <dbReference type="NCBI Taxonomy" id="2100421"/>
    <lineage>
        <taxon>Viruses</taxon>
        <taxon>Duplodnaviria</taxon>
        <taxon>Heunggongvirae</taxon>
        <taxon>Uroviricota</taxon>
        <taxon>Caudoviricetes</taxon>
        <taxon>Peduoviridae</taxon>
        <taxon>Maltschvirus</taxon>
        <taxon>Maltschvirus maltsch</taxon>
    </lineage>
</organism>
<dbReference type="EMBL" id="LR796858">
    <property type="protein sequence ID" value="CAB4171053.1"/>
    <property type="molecule type" value="Genomic_DNA"/>
</dbReference>
<evidence type="ECO:0000313" key="2">
    <source>
        <dbReference type="EMBL" id="CAB4171053.1"/>
    </source>
</evidence>
<evidence type="ECO:0000313" key="1">
    <source>
        <dbReference type="EMBL" id="CAB4167491.1"/>
    </source>
</evidence>
<evidence type="ECO:0000313" key="4">
    <source>
        <dbReference type="EMBL" id="CAB4223024.1"/>
    </source>
</evidence>